<protein>
    <recommendedName>
        <fullName evidence="4">Copper(I)-binding protein</fullName>
    </recommendedName>
</protein>
<name>A0ABQ6A243_9GAMM</name>
<dbReference type="Proteomes" id="UP001156682">
    <property type="component" value="Unassembled WGS sequence"/>
</dbReference>
<accession>A0ABQ6A243</accession>
<keyword evidence="1" id="KW-0732">Signal</keyword>
<dbReference type="RefSeq" id="WP_036239338.1">
    <property type="nucleotide sequence ID" value="NZ_BSOR01000029.1"/>
</dbReference>
<dbReference type="PANTHER" id="PTHR36302:SF1">
    <property type="entry name" value="COPPER CHAPERONE PCU(A)C"/>
    <property type="match status" value="1"/>
</dbReference>
<dbReference type="InterPro" id="IPR058248">
    <property type="entry name" value="Lxx211020-like"/>
</dbReference>
<proteinExistence type="predicted"/>
<dbReference type="InterPro" id="IPR036182">
    <property type="entry name" value="PCuAC_sf"/>
</dbReference>
<reference evidence="3" key="1">
    <citation type="journal article" date="2019" name="Int. J. Syst. Evol. Microbiol.">
        <title>The Global Catalogue of Microorganisms (GCM) 10K type strain sequencing project: providing services to taxonomists for standard genome sequencing and annotation.</title>
        <authorList>
            <consortium name="The Broad Institute Genomics Platform"/>
            <consortium name="The Broad Institute Genome Sequencing Center for Infectious Disease"/>
            <person name="Wu L."/>
            <person name="Ma J."/>
        </authorList>
    </citation>
    <scope>NUCLEOTIDE SEQUENCE [LARGE SCALE GENOMIC DNA]</scope>
    <source>
        <strain evidence="3">NBRC 100033</strain>
    </source>
</reference>
<dbReference type="PANTHER" id="PTHR36302">
    <property type="entry name" value="BLR7088 PROTEIN"/>
    <property type="match status" value="1"/>
</dbReference>
<keyword evidence="3" id="KW-1185">Reference proteome</keyword>
<evidence type="ECO:0008006" key="4">
    <source>
        <dbReference type="Google" id="ProtNLM"/>
    </source>
</evidence>
<dbReference type="EMBL" id="BSOR01000029">
    <property type="protein sequence ID" value="GLR64308.1"/>
    <property type="molecule type" value="Genomic_DNA"/>
</dbReference>
<gene>
    <name evidence="2" type="ORF">GCM10007878_17460</name>
</gene>
<evidence type="ECO:0000313" key="2">
    <source>
        <dbReference type="EMBL" id="GLR64308.1"/>
    </source>
</evidence>
<evidence type="ECO:0000313" key="3">
    <source>
        <dbReference type="Proteomes" id="UP001156682"/>
    </source>
</evidence>
<dbReference type="InterPro" id="IPR007410">
    <property type="entry name" value="LpqE-like"/>
</dbReference>
<organism evidence="2 3">
    <name type="scientific">Marinospirillum insulare</name>
    <dbReference type="NCBI Taxonomy" id="217169"/>
    <lineage>
        <taxon>Bacteria</taxon>
        <taxon>Pseudomonadati</taxon>
        <taxon>Pseudomonadota</taxon>
        <taxon>Gammaproteobacteria</taxon>
        <taxon>Oceanospirillales</taxon>
        <taxon>Oceanospirillaceae</taxon>
        <taxon>Marinospirillum</taxon>
    </lineage>
</organism>
<dbReference type="PROSITE" id="PS51257">
    <property type="entry name" value="PROKAR_LIPOPROTEIN"/>
    <property type="match status" value="1"/>
</dbReference>
<dbReference type="Gene3D" id="2.60.40.1890">
    <property type="entry name" value="PCu(A)C copper chaperone"/>
    <property type="match status" value="1"/>
</dbReference>
<feature type="signal peptide" evidence="1">
    <location>
        <begin position="1"/>
        <end position="20"/>
    </location>
</feature>
<sequence length="159" mass="17299">MQILRLLITVSIFASCSALAMDIQVHHAHVRAVPPTAAVTAAFMEIHNTGDKSRALVSANSAVADAVELHTHTKVEGVMQMRQVEQIDLPADSITLLQPGGLHIMLIGLKKPLKVDDKVLVSLKLDDGSLIELNLPVRKLEPSSHMKGRMKGHIKGHHH</sequence>
<dbReference type="Pfam" id="PF04314">
    <property type="entry name" value="PCuAC"/>
    <property type="match status" value="1"/>
</dbReference>
<evidence type="ECO:0000256" key="1">
    <source>
        <dbReference type="SAM" id="SignalP"/>
    </source>
</evidence>
<dbReference type="SUPFAM" id="SSF110087">
    <property type="entry name" value="DR1885-like metal-binding protein"/>
    <property type="match status" value="1"/>
</dbReference>
<comment type="caution">
    <text evidence="2">The sequence shown here is derived from an EMBL/GenBank/DDBJ whole genome shotgun (WGS) entry which is preliminary data.</text>
</comment>
<feature type="chain" id="PRO_5046065317" description="Copper(I)-binding protein" evidence="1">
    <location>
        <begin position="21"/>
        <end position="159"/>
    </location>
</feature>